<keyword evidence="7" id="KW-1185">Reference proteome</keyword>
<dbReference type="RefSeq" id="WP_380035269.1">
    <property type="nucleotide sequence ID" value="NZ_JBHSHB010000024.1"/>
</dbReference>
<evidence type="ECO:0000259" key="5">
    <source>
        <dbReference type="Pfam" id="PF04357"/>
    </source>
</evidence>
<accession>A0ABV9LBG2</accession>
<evidence type="ECO:0000256" key="4">
    <source>
        <dbReference type="ARBA" id="ARBA00023136"/>
    </source>
</evidence>
<dbReference type="EMBL" id="JBHSHB010000024">
    <property type="protein sequence ID" value="MFC4691413.1"/>
    <property type="molecule type" value="Genomic_DNA"/>
</dbReference>
<feature type="domain" description="Translocation and assembly module TamB C-terminal" evidence="5">
    <location>
        <begin position="1000"/>
        <end position="1423"/>
    </location>
</feature>
<reference evidence="7" key="1">
    <citation type="journal article" date="2019" name="Int. J. Syst. Evol. Microbiol.">
        <title>The Global Catalogue of Microorganisms (GCM) 10K type strain sequencing project: providing services to taxonomists for standard genome sequencing and annotation.</title>
        <authorList>
            <consortium name="The Broad Institute Genomics Platform"/>
            <consortium name="The Broad Institute Genome Sequencing Center for Infectious Disease"/>
            <person name="Wu L."/>
            <person name="Ma J."/>
        </authorList>
    </citation>
    <scope>NUCLEOTIDE SEQUENCE [LARGE SCALE GENOMIC DNA]</scope>
    <source>
        <strain evidence="7">CGMCC 4.7427</strain>
    </source>
</reference>
<proteinExistence type="predicted"/>
<keyword evidence="3" id="KW-1133">Transmembrane helix</keyword>
<evidence type="ECO:0000256" key="2">
    <source>
        <dbReference type="ARBA" id="ARBA00022692"/>
    </source>
</evidence>
<dbReference type="Pfam" id="PF04357">
    <property type="entry name" value="TamB"/>
    <property type="match status" value="1"/>
</dbReference>
<evidence type="ECO:0000256" key="3">
    <source>
        <dbReference type="ARBA" id="ARBA00022989"/>
    </source>
</evidence>
<keyword evidence="4" id="KW-0472">Membrane</keyword>
<comment type="subcellular location">
    <subcellularLocation>
        <location evidence="1">Membrane</location>
        <topology evidence="1">Single-pass membrane protein</topology>
    </subcellularLocation>
</comment>
<organism evidence="6 7">
    <name type="scientific">Dokdonia genika</name>
    <dbReference type="NCBI Taxonomy" id="308113"/>
    <lineage>
        <taxon>Bacteria</taxon>
        <taxon>Pseudomonadati</taxon>
        <taxon>Bacteroidota</taxon>
        <taxon>Flavobacteriia</taxon>
        <taxon>Flavobacteriales</taxon>
        <taxon>Flavobacteriaceae</taxon>
        <taxon>Dokdonia</taxon>
    </lineage>
</organism>
<sequence length="1464" mass="161891">MLFLLFGLIVLLFSIPAVQTHIAKNATDRINKKYGTEIHLERVGLKWNGDVLVKGTLIRDHKNDTMIYVRELATSVYSVKKVLDSDLDLGDISLEGARFYLTKYEGDTSDNLTIFSRKFASNNSQGNTNFLLSSDDVLITDGRFMYINEELKDPFVLDYQNLTTEWEDFVINNQTVDAHITSLSFDAIKGYQIRTLDGIFHYDPDLISLNDFSLTTDDSSLEGDITLDTSDGALDDFNTLVEVKAAFAKAEISTNDIRPFYNDIAPDVTLSIQGDLSGYLNDFRVPNLEVRGLGNSMIRGDVFFENLLDSNKFRISGDYKSVQTNYFDLKKLLPKPLESLPTEMTQLGTIRFTGKNSLTRATVVTEGVIGTDLGAVNLDLAMTGLQDAENAGYEGTVMVDDFNLGKLLNDDRLGKTTFNLDVDGKGFIQETINTKLSGTIASIGYNDYNYKDITIFGNLKAPVFDGEVLIDDPNARGKFNGLVDISKEINSYDLEAQIDYADLVSLNFINDSISVLKGNVVVDMRGTGLENMYGRISFEDASYQNKNNTYSFKDFEITSKFDKKQVRTIAINSTDIISGEVSGIYKFGEVVPLFKNAIGSLYTNYQPEILTENQFMDFEFTIYNKIVDVFVPDLKLEPETIIRGSVVADDSEFKLTFKSPQIDAFGYMAEAIEVRVDNKNPLFNTYVAADSINAGFYAVSDFNLINVTLKDTLFMRSEFTGGKRNDDSFDLSLYHTINEEGNSVLGFKKSEIVFKDTPWFINEKNDQNNSVVFDNNFKDIDIKTLVLSHKDELIDLKGQIRDSTYKNIKANFKNVDLAKVTPELDSLNLGGRINGQLDVLQKNGAYLPVTSLAISDFSVNETNLGQLDINVRGNATLSKYEIESRLAREGLKSFTANGTIDAAGTIPIIDMAVGLKDLDLSPFNPMGQGVIDRIRGLVSGNAKVEGDYRNPEINGNLTLKDAGLQIPYLNVDYDFRGISNVVLRKQEFEFQAVQLEDIKYKTLGVLNGKISHKSFNDWKLDLGISASRIAVLDTEEDLESLYYGTAFLEGEAFIKGPTDNLVIDVFGETAKGTVFKIPIDDSETLGDNSYIKFLSPEEKEARINGEKIITEAVKGLSVNFDLDIDPDAEVEVVVDKTNGSTLRGRGVGTLLIQLDTNGKFIMNGDFIATEGVFNFRYGGIVTKDFILQQDANIRWDGDPAKAILDVSAIYRTQANPSTLLETSTVNRKIPVNVIINLAGELLKPDITFDIEFPGAGSTVVSELEFLLQDRNAKELNAISLVSQGAFLSSASVNTATAAVNNLLETTSSILSGILFNDDDSIFDVGVDLVQAERDPTANIQSAGRVGVTLSTQITNRVLINGKVGVPTGGISESVIVGDVEIDFLLNEDGTLRAKVFNRQTDIQFIGEIEGYTQGVGLSYAVDFNTFKELLRKVFKGKVEEAVLQAQGERDVPKKIGPDGVQFNK</sequence>
<dbReference type="InterPro" id="IPR007452">
    <property type="entry name" value="TamB_C"/>
</dbReference>
<name>A0ABV9LBG2_9FLAO</name>
<protein>
    <submittedName>
        <fullName evidence="6">Translocation/assembly module TamB domain-containing protein</fullName>
    </submittedName>
</protein>
<keyword evidence="2" id="KW-0812">Transmembrane</keyword>
<evidence type="ECO:0000256" key="1">
    <source>
        <dbReference type="ARBA" id="ARBA00004167"/>
    </source>
</evidence>
<evidence type="ECO:0000313" key="7">
    <source>
        <dbReference type="Proteomes" id="UP001595878"/>
    </source>
</evidence>
<evidence type="ECO:0000313" key="6">
    <source>
        <dbReference type="EMBL" id="MFC4691413.1"/>
    </source>
</evidence>
<comment type="caution">
    <text evidence="6">The sequence shown here is derived from an EMBL/GenBank/DDBJ whole genome shotgun (WGS) entry which is preliminary data.</text>
</comment>
<gene>
    <name evidence="6" type="ORF">ACFO5T_13320</name>
</gene>
<dbReference type="Proteomes" id="UP001595878">
    <property type="component" value="Unassembled WGS sequence"/>
</dbReference>